<evidence type="ECO:0000256" key="9">
    <source>
        <dbReference type="ARBA" id="ARBA00023163"/>
    </source>
</evidence>
<evidence type="ECO:0000256" key="3">
    <source>
        <dbReference type="ARBA" id="ARBA00022553"/>
    </source>
</evidence>
<dbReference type="FunFam" id="1.10.10.60:FF:000007">
    <property type="entry name" value="Two-component response regulator"/>
    <property type="match status" value="1"/>
</dbReference>
<dbReference type="InterPro" id="IPR001005">
    <property type="entry name" value="SANT/Myb"/>
</dbReference>
<dbReference type="InterPro" id="IPR017930">
    <property type="entry name" value="Myb_dom"/>
</dbReference>
<comment type="similarity">
    <text evidence="2">Belongs to the ARR family. Type-B subfamily.</text>
</comment>
<evidence type="ECO:0000256" key="13">
    <source>
        <dbReference type="SAM" id="MobiDB-lite"/>
    </source>
</evidence>
<keyword evidence="3 12" id="KW-0597">Phosphoprotein</keyword>
<dbReference type="SMART" id="SM00448">
    <property type="entry name" value="REC"/>
    <property type="match status" value="1"/>
</dbReference>
<evidence type="ECO:0000256" key="2">
    <source>
        <dbReference type="ARBA" id="ARBA00006015"/>
    </source>
</evidence>
<protein>
    <recommendedName>
        <fullName evidence="11">Two-component response regulator</fullName>
    </recommendedName>
</protein>
<keyword evidence="4" id="KW-0932">Cytokinin signaling pathway</keyword>
<dbReference type="InterPro" id="IPR009057">
    <property type="entry name" value="Homeodomain-like_sf"/>
</dbReference>
<keyword evidence="8 11" id="KW-0010">Activator</keyword>
<dbReference type="Pfam" id="PF00072">
    <property type="entry name" value="Response_reg"/>
    <property type="match status" value="1"/>
</dbReference>
<dbReference type="InterPro" id="IPR011006">
    <property type="entry name" value="CheY-like_superfamily"/>
</dbReference>
<keyword evidence="10 11" id="KW-0539">Nucleus</keyword>
<evidence type="ECO:0000259" key="14">
    <source>
        <dbReference type="PROSITE" id="PS50110"/>
    </source>
</evidence>
<evidence type="ECO:0000256" key="6">
    <source>
        <dbReference type="ARBA" id="ARBA00023015"/>
    </source>
</evidence>
<evidence type="ECO:0000256" key="12">
    <source>
        <dbReference type="PROSITE-ProRule" id="PRU00169"/>
    </source>
</evidence>
<sequence length="602" mass="66558">MNPPPMSFTTSPSVSWKSVDAVSDQFPAGLRVLVVDDDPTCLRILEKMLRNCLYEVTKCSRAEVALKLLRDNKDGFDVVISDVHMPDMDGFKLLEHIGLEMDLPVIMMSADDSKSVVMKGVTHGACDYLIKPVRMEALKNIWQHVVRKTKHEWKEKDLEHSGSVEDGERNQRPNEDVDYSSSANEGNWKSSKRRKDEDDEAEERDDTSTMKKPRVVWSSELHQQFVTAVNQLGIDKAVPKKILELMNVPGLTRENVASHLQKYRLYLRRLSGQHQNGLGNSFMGPTDASFGSISPLNGLDLQALAASGQISPHSLATIQVAPLNRPTTTKSPISVPSLDQRNIFSFENPKIRFLEGQQQHNNSSNNNQVNLLHGIPTNMDSKQLTTLHQSPQPYSNMNMHVHTQGIPSAVLARNGIENVRGPTSVVDFSRGQPGNSSFSLVGNSGISSLASKGTIQEGFNMETKGSRGFVPNYDVFSELNQNRSDDWGLHNVGSTLNPNVQGGLDVGPSVLVQPGFSSFKQKSALGNNTNIGQQLNSSLNDNSLRIKAERLPNMGFHQNGLFNDHFGQEDLMSALLKQQQEGLGSVETEFGFDGYNLDNLPV</sequence>
<dbReference type="FunFam" id="3.40.50.2300:FF:000408">
    <property type="entry name" value="Two-component response regulator"/>
    <property type="match status" value="1"/>
</dbReference>
<dbReference type="GO" id="GO:0003700">
    <property type="term" value="F:DNA-binding transcription factor activity"/>
    <property type="evidence" value="ECO:0007669"/>
    <property type="project" value="UniProtKB-UniRule"/>
</dbReference>
<dbReference type="Gene3D" id="3.40.50.2300">
    <property type="match status" value="1"/>
</dbReference>
<reference evidence="16" key="1">
    <citation type="submission" date="2019-10" db="EMBL/GenBank/DDBJ databases">
        <authorList>
            <person name="Zhang R."/>
            <person name="Pan Y."/>
            <person name="Wang J."/>
            <person name="Ma R."/>
            <person name="Yu S."/>
        </authorList>
    </citation>
    <scope>NUCLEOTIDE SEQUENCE</scope>
    <source>
        <strain evidence="16">LA-IB0</strain>
        <tissue evidence="16">Leaf</tissue>
    </source>
</reference>
<feature type="compositionally biased region" description="Polar residues" evidence="13">
    <location>
        <begin position="179"/>
        <end position="189"/>
    </location>
</feature>
<dbReference type="SUPFAM" id="SSF46689">
    <property type="entry name" value="Homeodomain-like"/>
    <property type="match status" value="1"/>
</dbReference>
<evidence type="ECO:0000313" key="16">
    <source>
        <dbReference type="EMBL" id="KAG8372912.1"/>
    </source>
</evidence>
<keyword evidence="17" id="KW-1185">Reference proteome</keyword>
<proteinExistence type="inferred from homology"/>
<dbReference type="SUPFAM" id="SSF52172">
    <property type="entry name" value="CheY-like"/>
    <property type="match status" value="1"/>
</dbReference>
<dbReference type="AlphaFoldDB" id="A0AAV6WWR7"/>
<evidence type="ECO:0000256" key="8">
    <source>
        <dbReference type="ARBA" id="ARBA00023159"/>
    </source>
</evidence>
<evidence type="ECO:0000256" key="11">
    <source>
        <dbReference type="PIRNR" id="PIRNR036392"/>
    </source>
</evidence>
<feature type="region of interest" description="Disordered" evidence="13">
    <location>
        <begin position="153"/>
        <end position="214"/>
    </location>
</feature>
<comment type="subcellular location">
    <subcellularLocation>
        <location evidence="1 11">Nucleus</location>
    </subcellularLocation>
</comment>
<dbReference type="PROSITE" id="PS50110">
    <property type="entry name" value="RESPONSE_REGULATORY"/>
    <property type="match status" value="1"/>
</dbReference>
<feature type="domain" description="Response regulatory" evidence="14">
    <location>
        <begin position="31"/>
        <end position="146"/>
    </location>
</feature>
<dbReference type="Pfam" id="PF00249">
    <property type="entry name" value="Myb_DNA-binding"/>
    <property type="match status" value="1"/>
</dbReference>
<dbReference type="PIRSF" id="PIRSF036392">
    <property type="entry name" value="RR_ARR_type-B"/>
    <property type="match status" value="1"/>
</dbReference>
<feature type="domain" description="HTH myb-type" evidence="15">
    <location>
        <begin position="209"/>
        <end position="268"/>
    </location>
</feature>
<evidence type="ECO:0000256" key="10">
    <source>
        <dbReference type="ARBA" id="ARBA00023242"/>
    </source>
</evidence>
<feature type="modified residue" description="4-aspartylphosphate" evidence="12">
    <location>
        <position position="82"/>
    </location>
</feature>
<evidence type="ECO:0000259" key="15">
    <source>
        <dbReference type="PROSITE" id="PS51294"/>
    </source>
</evidence>
<dbReference type="InterPro" id="IPR017053">
    <property type="entry name" value="Response_reg_B-typ_pln"/>
</dbReference>
<dbReference type="InterPro" id="IPR006447">
    <property type="entry name" value="Myb_dom_plants"/>
</dbReference>
<keyword evidence="9 11" id="KW-0804">Transcription</keyword>
<dbReference type="Proteomes" id="UP000826271">
    <property type="component" value="Unassembled WGS sequence"/>
</dbReference>
<dbReference type="Gene3D" id="1.10.10.60">
    <property type="entry name" value="Homeodomain-like"/>
    <property type="match status" value="1"/>
</dbReference>
<keyword evidence="5 11" id="KW-0902">Two-component regulatory system</keyword>
<dbReference type="GO" id="GO:0005634">
    <property type="term" value="C:nucleus"/>
    <property type="evidence" value="ECO:0007669"/>
    <property type="project" value="UniProtKB-SubCell"/>
</dbReference>
<evidence type="ECO:0000256" key="1">
    <source>
        <dbReference type="ARBA" id="ARBA00004123"/>
    </source>
</evidence>
<accession>A0AAV6WWR7</accession>
<evidence type="ECO:0000256" key="7">
    <source>
        <dbReference type="ARBA" id="ARBA00023125"/>
    </source>
</evidence>
<evidence type="ECO:0000256" key="5">
    <source>
        <dbReference type="ARBA" id="ARBA00023012"/>
    </source>
</evidence>
<dbReference type="GO" id="GO:0000160">
    <property type="term" value="P:phosphorelay signal transduction system"/>
    <property type="evidence" value="ECO:0007669"/>
    <property type="project" value="UniProtKB-KW"/>
</dbReference>
<dbReference type="GO" id="GO:0003677">
    <property type="term" value="F:DNA binding"/>
    <property type="evidence" value="ECO:0007669"/>
    <property type="project" value="UniProtKB-KW"/>
</dbReference>
<dbReference type="CDD" id="cd17584">
    <property type="entry name" value="REC_typeB_ARR-like"/>
    <property type="match status" value="1"/>
</dbReference>
<dbReference type="PANTHER" id="PTHR43874">
    <property type="entry name" value="TWO-COMPONENT RESPONSE REGULATOR"/>
    <property type="match status" value="1"/>
</dbReference>
<keyword evidence="6 11" id="KW-0805">Transcription regulation</keyword>
<name>A0AAV6WWR7_9LAMI</name>
<evidence type="ECO:0000256" key="4">
    <source>
        <dbReference type="ARBA" id="ARBA00022864"/>
    </source>
</evidence>
<keyword evidence="7 11" id="KW-0238">DNA-binding</keyword>
<dbReference type="PROSITE" id="PS51294">
    <property type="entry name" value="HTH_MYB"/>
    <property type="match status" value="1"/>
</dbReference>
<organism evidence="16 17">
    <name type="scientific">Buddleja alternifolia</name>
    <dbReference type="NCBI Taxonomy" id="168488"/>
    <lineage>
        <taxon>Eukaryota</taxon>
        <taxon>Viridiplantae</taxon>
        <taxon>Streptophyta</taxon>
        <taxon>Embryophyta</taxon>
        <taxon>Tracheophyta</taxon>
        <taxon>Spermatophyta</taxon>
        <taxon>Magnoliopsida</taxon>
        <taxon>eudicotyledons</taxon>
        <taxon>Gunneridae</taxon>
        <taxon>Pentapetalae</taxon>
        <taxon>asterids</taxon>
        <taxon>lamiids</taxon>
        <taxon>Lamiales</taxon>
        <taxon>Scrophulariaceae</taxon>
        <taxon>Buddlejeae</taxon>
        <taxon>Buddleja</taxon>
    </lineage>
</organism>
<comment type="function">
    <text evidence="11">Transcriptional activator that binds specific DNA sequence.</text>
</comment>
<comment type="caution">
    <text evidence="16">The sequence shown here is derived from an EMBL/GenBank/DDBJ whole genome shotgun (WGS) entry which is preliminary data.</text>
</comment>
<dbReference type="EMBL" id="WHWC01000012">
    <property type="protein sequence ID" value="KAG8372912.1"/>
    <property type="molecule type" value="Genomic_DNA"/>
</dbReference>
<dbReference type="PANTHER" id="PTHR43874:SF67">
    <property type="entry name" value="TWO-COMPONENT RESPONSE REGULATOR ARR2"/>
    <property type="match status" value="1"/>
</dbReference>
<dbReference type="InterPro" id="IPR045279">
    <property type="entry name" value="ARR-like"/>
</dbReference>
<dbReference type="InterPro" id="IPR001789">
    <property type="entry name" value="Sig_transdc_resp-reg_receiver"/>
</dbReference>
<dbReference type="GO" id="GO:0009736">
    <property type="term" value="P:cytokinin-activated signaling pathway"/>
    <property type="evidence" value="ECO:0007669"/>
    <property type="project" value="UniProtKB-KW"/>
</dbReference>
<gene>
    <name evidence="16" type="ORF">BUALT_Bualt12G0116400</name>
</gene>
<evidence type="ECO:0000313" key="17">
    <source>
        <dbReference type="Proteomes" id="UP000826271"/>
    </source>
</evidence>
<dbReference type="NCBIfam" id="TIGR01557">
    <property type="entry name" value="myb_SHAQKYF"/>
    <property type="match status" value="1"/>
</dbReference>
<feature type="compositionally biased region" description="Basic and acidic residues" evidence="13">
    <location>
        <begin position="153"/>
        <end position="175"/>
    </location>
</feature>